<keyword evidence="3" id="KW-1185">Reference proteome</keyword>
<accession>A0ABS6EB59</accession>
<dbReference type="InterPro" id="IPR028259">
    <property type="entry name" value="AP2-like_int_N"/>
</dbReference>
<protein>
    <submittedName>
        <fullName evidence="2">Arm DNA-binding domain-containing protein</fullName>
    </submittedName>
</protein>
<gene>
    <name evidence="2" type="ORF">KQI42_18480</name>
</gene>
<keyword evidence="2" id="KW-0238">DNA-binding</keyword>
<dbReference type="EMBL" id="JAHLPM010000023">
    <property type="protein sequence ID" value="MBU5439999.1"/>
    <property type="molecule type" value="Genomic_DNA"/>
</dbReference>
<name>A0ABS6EB59_9FIRM</name>
<proteinExistence type="predicted"/>
<dbReference type="Proteomes" id="UP000749471">
    <property type="component" value="Unassembled WGS sequence"/>
</dbReference>
<dbReference type="RefSeq" id="WP_216521922.1">
    <property type="nucleotide sequence ID" value="NZ_JAHLPM010000023.1"/>
</dbReference>
<reference evidence="2 3" key="1">
    <citation type="submission" date="2021-06" db="EMBL/GenBank/DDBJ databases">
        <authorList>
            <person name="Sun Q."/>
            <person name="Li D."/>
        </authorList>
    </citation>
    <scope>NUCLEOTIDE SEQUENCE [LARGE SCALE GENOMIC DNA]</scope>
    <source>
        <strain evidence="2 3">MSJ-40</strain>
    </source>
</reference>
<sequence length="101" mass="11918">MICITLKIFISFNMCGHIRKRGSTYSIVVDIRIDPAMGKRKQKWFSGYKTQDEAEQAMTKIITQVYEGTLLLPSDMILKDYLTTWIEKERKNFHLHQYQAI</sequence>
<dbReference type="Pfam" id="PF14657">
    <property type="entry name" value="Arm-DNA-bind_4"/>
    <property type="match status" value="1"/>
</dbReference>
<comment type="caution">
    <text evidence="2">The sequence shown here is derived from an EMBL/GenBank/DDBJ whole genome shotgun (WGS) entry which is preliminary data.</text>
</comment>
<dbReference type="GO" id="GO:0003677">
    <property type="term" value="F:DNA binding"/>
    <property type="evidence" value="ECO:0007669"/>
    <property type="project" value="UniProtKB-KW"/>
</dbReference>
<feature type="domain" description="AP2-like integrase N-terminal" evidence="1">
    <location>
        <begin position="24"/>
        <end position="69"/>
    </location>
</feature>
<evidence type="ECO:0000313" key="3">
    <source>
        <dbReference type="Proteomes" id="UP000749471"/>
    </source>
</evidence>
<evidence type="ECO:0000259" key="1">
    <source>
        <dbReference type="Pfam" id="PF14657"/>
    </source>
</evidence>
<organism evidence="2 3">
    <name type="scientific">Tissierella simiarum</name>
    <dbReference type="NCBI Taxonomy" id="2841534"/>
    <lineage>
        <taxon>Bacteria</taxon>
        <taxon>Bacillati</taxon>
        <taxon>Bacillota</taxon>
        <taxon>Tissierellia</taxon>
        <taxon>Tissierellales</taxon>
        <taxon>Tissierellaceae</taxon>
        <taxon>Tissierella</taxon>
    </lineage>
</organism>
<evidence type="ECO:0000313" key="2">
    <source>
        <dbReference type="EMBL" id="MBU5439999.1"/>
    </source>
</evidence>